<dbReference type="InterPro" id="IPR008909">
    <property type="entry name" value="DALR_anticod-bd"/>
</dbReference>
<dbReference type="InterPro" id="IPR009080">
    <property type="entry name" value="tRNAsynth_Ia_anticodon-bd"/>
</dbReference>
<dbReference type="FunFam" id="1.10.730.10:FF:000008">
    <property type="entry name" value="Arginine--tRNA ligase"/>
    <property type="match status" value="1"/>
</dbReference>
<comment type="similarity">
    <text evidence="2 10 11">Belongs to the class-I aminoacyl-tRNA synthetase family.</text>
</comment>
<evidence type="ECO:0000256" key="7">
    <source>
        <dbReference type="ARBA" id="ARBA00022917"/>
    </source>
</evidence>
<evidence type="ECO:0000256" key="4">
    <source>
        <dbReference type="ARBA" id="ARBA00022598"/>
    </source>
</evidence>
<name>A0AAE3G8M4_9GAMM</name>
<dbReference type="InterPro" id="IPR036695">
    <property type="entry name" value="Arg-tRNA-synth_N_sf"/>
</dbReference>
<evidence type="ECO:0000259" key="13">
    <source>
        <dbReference type="SMART" id="SM01016"/>
    </source>
</evidence>
<proteinExistence type="inferred from homology"/>
<dbReference type="AlphaFoldDB" id="A0AAE3G8M4"/>
<gene>
    <name evidence="10" type="primary">argS</name>
    <name evidence="14" type="ORF">J2T57_003969</name>
</gene>
<dbReference type="SMART" id="SM01016">
    <property type="entry name" value="Arg_tRNA_synt_N"/>
    <property type="match status" value="1"/>
</dbReference>
<evidence type="ECO:0000256" key="3">
    <source>
        <dbReference type="ARBA" id="ARBA00022490"/>
    </source>
</evidence>
<keyword evidence="7 10" id="KW-0648">Protein biosynthesis</keyword>
<comment type="catalytic activity">
    <reaction evidence="9 10">
        <text>tRNA(Arg) + L-arginine + ATP = L-arginyl-tRNA(Arg) + AMP + diphosphate</text>
        <dbReference type="Rhea" id="RHEA:20301"/>
        <dbReference type="Rhea" id="RHEA-COMP:9658"/>
        <dbReference type="Rhea" id="RHEA-COMP:9673"/>
        <dbReference type="ChEBI" id="CHEBI:30616"/>
        <dbReference type="ChEBI" id="CHEBI:32682"/>
        <dbReference type="ChEBI" id="CHEBI:33019"/>
        <dbReference type="ChEBI" id="CHEBI:78442"/>
        <dbReference type="ChEBI" id="CHEBI:78513"/>
        <dbReference type="ChEBI" id="CHEBI:456215"/>
        <dbReference type="EC" id="6.1.1.19"/>
    </reaction>
</comment>
<dbReference type="EMBL" id="JALJXV010000011">
    <property type="protein sequence ID" value="MCP1676796.1"/>
    <property type="molecule type" value="Genomic_DNA"/>
</dbReference>
<comment type="subunit">
    <text evidence="10">Monomer.</text>
</comment>
<dbReference type="SUPFAM" id="SSF52374">
    <property type="entry name" value="Nucleotidylyl transferase"/>
    <property type="match status" value="1"/>
</dbReference>
<dbReference type="HAMAP" id="MF_00123">
    <property type="entry name" value="Arg_tRNA_synth"/>
    <property type="match status" value="1"/>
</dbReference>
<dbReference type="SUPFAM" id="SSF55190">
    <property type="entry name" value="Arginyl-tRNA synthetase (ArgRS), N-terminal 'additional' domain"/>
    <property type="match status" value="1"/>
</dbReference>
<evidence type="ECO:0000259" key="12">
    <source>
        <dbReference type="SMART" id="SM00836"/>
    </source>
</evidence>
<dbReference type="FunFam" id="3.30.1360.70:FF:000003">
    <property type="entry name" value="Arginine--tRNA ligase"/>
    <property type="match status" value="1"/>
</dbReference>
<dbReference type="NCBIfam" id="TIGR00456">
    <property type="entry name" value="argS"/>
    <property type="match status" value="1"/>
</dbReference>
<dbReference type="GO" id="GO:0004814">
    <property type="term" value="F:arginine-tRNA ligase activity"/>
    <property type="evidence" value="ECO:0007669"/>
    <property type="project" value="UniProtKB-UniRule"/>
</dbReference>
<dbReference type="Gene3D" id="1.10.730.10">
    <property type="entry name" value="Isoleucyl-tRNA Synthetase, Domain 1"/>
    <property type="match status" value="1"/>
</dbReference>
<evidence type="ECO:0000256" key="5">
    <source>
        <dbReference type="ARBA" id="ARBA00022741"/>
    </source>
</evidence>
<dbReference type="PANTHER" id="PTHR11956:SF5">
    <property type="entry name" value="ARGININE--TRNA LIGASE, CYTOPLASMIC"/>
    <property type="match status" value="1"/>
</dbReference>
<comment type="caution">
    <text evidence="14">The sequence shown here is derived from an EMBL/GenBank/DDBJ whole genome shotgun (WGS) entry which is preliminary data.</text>
</comment>
<accession>A0AAE3G8M4</accession>
<keyword evidence="8 10" id="KW-0030">Aminoacyl-tRNA synthetase</keyword>
<keyword evidence="3 10" id="KW-0963">Cytoplasm</keyword>
<evidence type="ECO:0000256" key="6">
    <source>
        <dbReference type="ARBA" id="ARBA00022840"/>
    </source>
</evidence>
<dbReference type="SUPFAM" id="SSF47323">
    <property type="entry name" value="Anticodon-binding domain of a subclass of class I aminoacyl-tRNA synthetases"/>
    <property type="match status" value="1"/>
</dbReference>
<evidence type="ECO:0000256" key="2">
    <source>
        <dbReference type="ARBA" id="ARBA00005594"/>
    </source>
</evidence>
<keyword evidence="4 10" id="KW-0436">Ligase</keyword>
<dbReference type="GO" id="GO:0005524">
    <property type="term" value="F:ATP binding"/>
    <property type="evidence" value="ECO:0007669"/>
    <property type="project" value="UniProtKB-UniRule"/>
</dbReference>
<dbReference type="EC" id="6.1.1.19" evidence="10"/>
<dbReference type="InterPro" id="IPR001278">
    <property type="entry name" value="Arg-tRNA-ligase"/>
</dbReference>
<dbReference type="PANTHER" id="PTHR11956">
    <property type="entry name" value="ARGINYL-TRNA SYNTHETASE"/>
    <property type="match status" value="1"/>
</dbReference>
<evidence type="ECO:0000256" key="1">
    <source>
        <dbReference type="ARBA" id="ARBA00004496"/>
    </source>
</evidence>
<dbReference type="Pfam" id="PF00750">
    <property type="entry name" value="tRNA-synt_1d"/>
    <property type="match status" value="2"/>
</dbReference>
<dbReference type="GO" id="GO:0006420">
    <property type="term" value="P:arginyl-tRNA aminoacylation"/>
    <property type="evidence" value="ECO:0007669"/>
    <property type="project" value="UniProtKB-UniRule"/>
</dbReference>
<dbReference type="GO" id="GO:0005737">
    <property type="term" value="C:cytoplasm"/>
    <property type="evidence" value="ECO:0007669"/>
    <property type="project" value="UniProtKB-SubCell"/>
</dbReference>
<dbReference type="CDD" id="cd00671">
    <property type="entry name" value="ArgRS_core"/>
    <property type="match status" value="1"/>
</dbReference>
<keyword evidence="15" id="KW-1185">Reference proteome</keyword>
<sequence length="586" mass="65516">MKEQIRALIEQALQRLQADGTIPEEVSIPIQVERTKDRRHGDFALNTAMMLAKPARRKPREIAEALVAAMPTDAAIHRYEIAGPGFINVFLSREAAFLPVSNALAKANDYGRVERESGNRILLEYVSANPTGPLHVGHGRGAAFGSALANLLLAAGHSVQQEYYVNDAGRQMDILAASVWLRYLELQGEEIRIPDNAYRGEYVRDIARDLQQRDGDRHLHPAAIVLCEMPLDGSEGGDKENYIDTVIERCKTVLGAAAYEEVFKLALDTVLDDIRDDLAGFGVHHDVWFSERSLTGSSAIEHALDILDRSDHLYEADGAIWFRSSSLGDEKDRVVRRDNGVTTYFASDIAYHLNKFERGFDQCIDILGADHHGYIGRLKASLEALGRDPAGLDIRLVQFAILYRGTERMQMSTRSGQFVTLRELRDEVGTDAARFFYVLRKPEQHLDFDLELAKSQSADNPVYYIQYAHARICSVMRQLEEKSLSHDLNNGLAHLTLLTEEHEQVLVDSIGQYPELVANAAQAREPHQLAHYLRDLANAVHTYYNAHQFLVEDAALRDARLCLVLAARQVIRNGLGILGVTAPEAM</sequence>
<keyword evidence="6 10" id="KW-0067">ATP-binding</keyword>
<dbReference type="Proteomes" id="UP001205843">
    <property type="component" value="Unassembled WGS sequence"/>
</dbReference>
<dbReference type="PROSITE" id="PS00178">
    <property type="entry name" value="AA_TRNA_LIGASE_I"/>
    <property type="match status" value="1"/>
</dbReference>
<protein>
    <recommendedName>
        <fullName evidence="10">Arginine--tRNA ligase</fullName>
        <ecNumber evidence="10">6.1.1.19</ecNumber>
    </recommendedName>
    <alternativeName>
        <fullName evidence="10">Arginyl-tRNA synthetase</fullName>
        <shortName evidence="10">ArgRS</shortName>
    </alternativeName>
</protein>
<dbReference type="InterPro" id="IPR005148">
    <property type="entry name" value="Arg-tRNA-synth_N"/>
</dbReference>
<evidence type="ECO:0000256" key="8">
    <source>
        <dbReference type="ARBA" id="ARBA00023146"/>
    </source>
</evidence>
<dbReference type="InterPro" id="IPR014729">
    <property type="entry name" value="Rossmann-like_a/b/a_fold"/>
</dbReference>
<dbReference type="Gene3D" id="3.30.1360.70">
    <property type="entry name" value="Arginyl tRNA synthetase N-terminal domain"/>
    <property type="match status" value="1"/>
</dbReference>
<dbReference type="Pfam" id="PF05746">
    <property type="entry name" value="DALR_1"/>
    <property type="match status" value="1"/>
</dbReference>
<evidence type="ECO:0000256" key="9">
    <source>
        <dbReference type="ARBA" id="ARBA00049339"/>
    </source>
</evidence>
<dbReference type="InterPro" id="IPR035684">
    <property type="entry name" value="ArgRS_core"/>
</dbReference>
<keyword evidence="5 10" id="KW-0547">Nucleotide-binding</keyword>
<dbReference type="Pfam" id="PF03485">
    <property type="entry name" value="Arg_tRNA_synt_N"/>
    <property type="match status" value="1"/>
</dbReference>
<dbReference type="Gene3D" id="3.40.50.620">
    <property type="entry name" value="HUPs"/>
    <property type="match status" value="1"/>
</dbReference>
<feature type="domain" description="Arginyl tRNA synthetase N-terminal" evidence="13">
    <location>
        <begin position="3"/>
        <end position="91"/>
    </location>
</feature>
<comment type="subcellular location">
    <subcellularLocation>
        <location evidence="1 10">Cytoplasm</location>
    </subcellularLocation>
</comment>
<dbReference type="SMART" id="SM00836">
    <property type="entry name" value="DALR_1"/>
    <property type="match status" value="1"/>
</dbReference>
<dbReference type="InterPro" id="IPR001412">
    <property type="entry name" value="aa-tRNA-synth_I_CS"/>
</dbReference>
<feature type="domain" description="DALR anticodon binding" evidence="12">
    <location>
        <begin position="465"/>
        <end position="586"/>
    </location>
</feature>
<dbReference type="RefSeq" id="WP_253483936.1">
    <property type="nucleotide sequence ID" value="NZ_JALJXV010000011.1"/>
</dbReference>
<evidence type="ECO:0000313" key="14">
    <source>
        <dbReference type="EMBL" id="MCP1676796.1"/>
    </source>
</evidence>
<reference evidence="14" key="1">
    <citation type="submission" date="2022-03" db="EMBL/GenBank/DDBJ databases">
        <title>Genomic Encyclopedia of Type Strains, Phase III (KMG-III): the genomes of soil and plant-associated and newly described type strains.</title>
        <authorList>
            <person name="Whitman W."/>
        </authorList>
    </citation>
    <scope>NUCLEOTIDE SEQUENCE</scope>
    <source>
        <strain evidence="14">ANL 6-2</strain>
    </source>
</reference>
<organism evidence="14 15">
    <name type="scientific">Natronocella acetinitrilica</name>
    <dbReference type="NCBI Taxonomy" id="414046"/>
    <lineage>
        <taxon>Bacteria</taxon>
        <taxon>Pseudomonadati</taxon>
        <taxon>Pseudomonadota</taxon>
        <taxon>Gammaproteobacteria</taxon>
        <taxon>Chromatiales</taxon>
        <taxon>Ectothiorhodospiraceae</taxon>
        <taxon>Natronocella</taxon>
    </lineage>
</organism>
<feature type="short sequence motif" description="'HIGH' region" evidence="10">
    <location>
        <begin position="128"/>
        <end position="138"/>
    </location>
</feature>
<dbReference type="PRINTS" id="PR01038">
    <property type="entry name" value="TRNASYNTHARG"/>
</dbReference>
<dbReference type="CDD" id="cd07956">
    <property type="entry name" value="Anticodon_Ia_Arg"/>
    <property type="match status" value="1"/>
</dbReference>
<evidence type="ECO:0000313" key="15">
    <source>
        <dbReference type="Proteomes" id="UP001205843"/>
    </source>
</evidence>
<evidence type="ECO:0000256" key="10">
    <source>
        <dbReference type="HAMAP-Rule" id="MF_00123"/>
    </source>
</evidence>
<evidence type="ECO:0000256" key="11">
    <source>
        <dbReference type="RuleBase" id="RU363038"/>
    </source>
</evidence>